<dbReference type="InParanoid" id="D2V600"/>
<feature type="domain" description="TLDc" evidence="1">
    <location>
        <begin position="51"/>
        <end position="219"/>
    </location>
</feature>
<dbReference type="InterPro" id="IPR006571">
    <property type="entry name" value="TLDc_dom"/>
</dbReference>
<keyword evidence="3" id="KW-1185">Reference proteome</keyword>
<organism evidence="3">
    <name type="scientific">Naegleria gruberi</name>
    <name type="common">Amoeba</name>
    <dbReference type="NCBI Taxonomy" id="5762"/>
    <lineage>
        <taxon>Eukaryota</taxon>
        <taxon>Discoba</taxon>
        <taxon>Heterolobosea</taxon>
        <taxon>Tetramitia</taxon>
        <taxon>Eutetramitia</taxon>
        <taxon>Vahlkampfiidae</taxon>
        <taxon>Naegleria</taxon>
    </lineage>
</organism>
<reference evidence="2 3" key="1">
    <citation type="journal article" date="2010" name="Cell">
        <title>The genome of Naegleria gruberi illuminates early eukaryotic versatility.</title>
        <authorList>
            <person name="Fritz-Laylin L.K."/>
            <person name="Prochnik S.E."/>
            <person name="Ginger M.L."/>
            <person name="Dacks J.B."/>
            <person name="Carpenter M.L."/>
            <person name="Field M.C."/>
            <person name="Kuo A."/>
            <person name="Paredez A."/>
            <person name="Chapman J."/>
            <person name="Pham J."/>
            <person name="Shu S."/>
            <person name="Neupane R."/>
            <person name="Cipriano M."/>
            <person name="Mancuso J."/>
            <person name="Tu H."/>
            <person name="Salamov A."/>
            <person name="Lindquist E."/>
            <person name="Shapiro H."/>
            <person name="Lucas S."/>
            <person name="Grigoriev I.V."/>
            <person name="Cande W.Z."/>
            <person name="Fulton C."/>
            <person name="Rokhsar D.S."/>
            <person name="Dawson S.C."/>
        </authorList>
    </citation>
    <scope>NUCLEOTIDE SEQUENCE [LARGE SCALE GENOMIC DNA]</scope>
    <source>
        <strain evidence="2 3">NEG-M</strain>
    </source>
</reference>
<accession>D2V600</accession>
<dbReference type="EMBL" id="GG738853">
    <property type="protein sequence ID" value="EFC47735.1"/>
    <property type="molecule type" value="Genomic_DNA"/>
</dbReference>
<name>D2V600_NAEGR</name>
<dbReference type="Pfam" id="PF07534">
    <property type="entry name" value="TLD"/>
    <property type="match status" value="1"/>
</dbReference>
<dbReference type="GeneID" id="8861915"/>
<dbReference type="KEGG" id="ngr:NAEGRDRAFT_64260"/>
<dbReference type="Proteomes" id="UP000006671">
    <property type="component" value="Unassembled WGS sequence"/>
</dbReference>
<evidence type="ECO:0000313" key="2">
    <source>
        <dbReference type="EMBL" id="EFC47735.1"/>
    </source>
</evidence>
<protein>
    <submittedName>
        <fullName evidence="2">Predicted protein</fullName>
    </submittedName>
</protein>
<dbReference type="AlphaFoldDB" id="D2V600"/>
<sequence length="247" mass="28335">MSLPFHDISFSFDCESVHNSETHGHMNLYTHLKTSKFDTNQSNSLQGWCSPIQQQELLHLIRSKLGITRNCNLSLVFSCDENRPFDYSHFHNVQAKYNQPNLILFETNSGSIFGGFTSKAWVRQRSDVENVRDEHAFLFSINLNLISDSPSSSVQSITNESCEQSNLHIYGLAHFQQKVAITILDDDKYGGIMFGRDTLFISNDCTNPNKDSCSLYIDSREATYCRGDDVIELENFYIKKLSFYHIK</sequence>
<gene>
    <name evidence="2" type="ORF">NAEGRDRAFT_64260</name>
</gene>
<dbReference type="VEuPathDB" id="AmoebaDB:NAEGRDRAFT_64260"/>
<evidence type="ECO:0000313" key="3">
    <source>
        <dbReference type="Proteomes" id="UP000006671"/>
    </source>
</evidence>
<proteinExistence type="predicted"/>
<dbReference type="RefSeq" id="XP_002680479.1">
    <property type="nucleotide sequence ID" value="XM_002680433.1"/>
</dbReference>
<evidence type="ECO:0000259" key="1">
    <source>
        <dbReference type="Pfam" id="PF07534"/>
    </source>
</evidence>